<dbReference type="GO" id="GO:0006289">
    <property type="term" value="P:nucleotide-excision repair"/>
    <property type="evidence" value="ECO:0007669"/>
    <property type="project" value="InterPro"/>
</dbReference>
<reference evidence="9 10" key="1">
    <citation type="journal article" date="2006" name="Proc. Natl. Acad. Sci. U.S.A.">
        <title>Genomic analysis of the uncultivated marine crenarchaeote Cenarchaeum symbiosum.</title>
        <authorList>
            <person name="Hallam S.J."/>
            <person name="Konstantinidis K.T."/>
            <person name="Putnam N."/>
            <person name="Schleper C."/>
            <person name="Watanabe Y."/>
            <person name="Sugahara J."/>
            <person name="Preston C."/>
            <person name="de la Torre J."/>
            <person name="Richardson P.M."/>
            <person name="DeLong E.F."/>
        </authorList>
    </citation>
    <scope>NUCLEOTIDE SEQUENCE [LARGE SCALE GENOMIC DNA]</scope>
    <source>
        <strain evidence="10">A</strain>
    </source>
</reference>
<name>A0RV09_CENSY</name>
<evidence type="ECO:0000313" key="9">
    <source>
        <dbReference type="EMBL" id="ABK77176.1"/>
    </source>
</evidence>
<dbReference type="InterPro" id="IPR035901">
    <property type="entry name" value="GIY-YIG_endonuc_sf"/>
</dbReference>
<keyword evidence="1" id="KW-0963">Cytoplasm</keyword>
<dbReference type="Pfam" id="PF08459">
    <property type="entry name" value="UvrC_RNaseH_dom"/>
    <property type="match status" value="1"/>
</dbReference>
<dbReference type="Gene3D" id="3.30.420.340">
    <property type="entry name" value="UvrC, RNAse H endonuclease domain"/>
    <property type="match status" value="1"/>
</dbReference>
<dbReference type="Pfam" id="PF02151">
    <property type="entry name" value="UVR"/>
    <property type="match status" value="1"/>
</dbReference>
<dbReference type="InterPro" id="IPR004791">
    <property type="entry name" value="UvrC"/>
</dbReference>
<feature type="domain" description="UvrC family homology region profile" evidence="8">
    <location>
        <begin position="285"/>
        <end position="461"/>
    </location>
</feature>
<protein>
    <submittedName>
        <fullName evidence="9">Excinuclease nuclease subunit</fullName>
    </submittedName>
</protein>
<dbReference type="PROSITE" id="PS50164">
    <property type="entry name" value="GIY_YIG"/>
    <property type="match status" value="1"/>
</dbReference>
<evidence type="ECO:0000259" key="8">
    <source>
        <dbReference type="PROSITE" id="PS50165"/>
    </source>
</evidence>
<dbReference type="EnsemblBacteria" id="ABK77176">
    <property type="protein sequence ID" value="ABK77176"/>
    <property type="gene ID" value="CENSYa_0543"/>
</dbReference>
<dbReference type="STRING" id="414004.CENSYa_0543"/>
<dbReference type="SMART" id="SM00465">
    <property type="entry name" value="GIYc"/>
    <property type="match status" value="1"/>
</dbReference>
<evidence type="ECO:0000256" key="1">
    <source>
        <dbReference type="ARBA" id="ARBA00022490"/>
    </source>
</evidence>
<keyword evidence="4" id="KW-0267">Excision nuclease</keyword>
<evidence type="ECO:0000259" key="6">
    <source>
        <dbReference type="PROSITE" id="PS50151"/>
    </source>
</evidence>
<dbReference type="GO" id="GO:0009380">
    <property type="term" value="C:excinuclease repair complex"/>
    <property type="evidence" value="ECO:0007669"/>
    <property type="project" value="InterPro"/>
</dbReference>
<dbReference type="Gene3D" id="3.40.1440.10">
    <property type="entry name" value="GIY-YIG endonuclease"/>
    <property type="match status" value="1"/>
</dbReference>
<keyword evidence="2" id="KW-0227">DNA damage</keyword>
<dbReference type="GO" id="GO:0009381">
    <property type="term" value="F:excinuclease ABC activity"/>
    <property type="evidence" value="ECO:0007669"/>
    <property type="project" value="InterPro"/>
</dbReference>
<dbReference type="EMBL" id="DP000238">
    <property type="protein sequence ID" value="ABK77176.1"/>
    <property type="molecule type" value="Genomic_DNA"/>
</dbReference>
<evidence type="ECO:0000256" key="3">
    <source>
        <dbReference type="ARBA" id="ARBA00022769"/>
    </source>
</evidence>
<gene>
    <name evidence="9" type="ordered locus">CENSYa_0543</name>
</gene>
<keyword evidence="3" id="KW-0228">DNA excision</keyword>
<dbReference type="Pfam" id="PF22920">
    <property type="entry name" value="UvrC_RNaseH"/>
    <property type="match status" value="1"/>
</dbReference>
<evidence type="ECO:0000256" key="2">
    <source>
        <dbReference type="ARBA" id="ARBA00022763"/>
    </source>
</evidence>
<dbReference type="InterPro" id="IPR050066">
    <property type="entry name" value="UvrABC_protein_C"/>
</dbReference>
<sequence>MKYDHKRAAVPAQPGVYLMKDSKANIIYIGKAKSLRNRVSSYFTGAQNYKTKKLVEKIADIEFVLTDSEGEAFVLESNLIKRYRPMYNIELKDQQRYTYLRVTDEELPRLLVARRMRSGKFIGKGRIYGPFTHGSSKLLTIGTLRKSFKVRICKTLPKTACLEYHLGNCEAPCEIASAKKDYAGHIKDLESVLKGGAETEKFATKMKDEMGRASESQDYERAMEIRDTLRRLGSLRTDQKMEYARVSPDEDYFGMRVWDQSALVMSLRQVNGVIRDRDRFSFDLVADNTLGSFLYQYYTTHKTPRYVVTSEEPPQKGALEKALTDAAGRSVSIVSPSRGRRKKMIELILRNIDLMQTSGTEPALEELGEALGLGGPPRTIECFDISNHGADFAVGAMSRLSDGAPDRSGYRKFKIRTVSGRDDYAMIAEVVRRRYMRLLGGGGTAPDLVLIDGGKGQLGAALGALKGMAARIPCVSLAKKNEEVFRPGSPEPLVLPRTSPALGVLRHARDEAHRFGVEYNRKLRSMAIKSG</sequence>
<dbReference type="SUPFAM" id="SSF82771">
    <property type="entry name" value="GIY-YIG endonuclease"/>
    <property type="match status" value="1"/>
</dbReference>
<dbReference type="InterPro" id="IPR038476">
    <property type="entry name" value="UvrC_RNase_H_dom_sf"/>
</dbReference>
<dbReference type="PANTHER" id="PTHR30562">
    <property type="entry name" value="UVRC/OXIDOREDUCTASE"/>
    <property type="match status" value="1"/>
</dbReference>
<dbReference type="InterPro" id="IPR001943">
    <property type="entry name" value="UVR_dom"/>
</dbReference>
<dbReference type="HOGENOM" id="CLU_014841_3_2_2"/>
<dbReference type="KEGG" id="csy:CENSYa_0543"/>
<evidence type="ECO:0000313" key="10">
    <source>
        <dbReference type="Proteomes" id="UP000000758"/>
    </source>
</evidence>
<proteinExistence type="predicted"/>
<dbReference type="Pfam" id="PF01541">
    <property type="entry name" value="GIY-YIG"/>
    <property type="match status" value="1"/>
</dbReference>
<dbReference type="Proteomes" id="UP000000758">
    <property type="component" value="Chromosome"/>
</dbReference>
<evidence type="ECO:0000259" key="7">
    <source>
        <dbReference type="PROSITE" id="PS50164"/>
    </source>
</evidence>
<dbReference type="PROSITE" id="PS50165">
    <property type="entry name" value="UVRC"/>
    <property type="match status" value="1"/>
</dbReference>
<dbReference type="PATRIC" id="fig|414004.10.peg.493"/>
<dbReference type="PANTHER" id="PTHR30562:SF1">
    <property type="entry name" value="UVRABC SYSTEM PROTEIN C"/>
    <property type="match status" value="1"/>
</dbReference>
<dbReference type="InterPro" id="IPR036876">
    <property type="entry name" value="UVR_dom_sf"/>
</dbReference>
<keyword evidence="5" id="KW-0234">DNA repair</keyword>
<feature type="domain" description="GIY-YIG" evidence="7">
    <location>
        <begin position="12"/>
        <end position="89"/>
    </location>
</feature>
<evidence type="ECO:0000256" key="4">
    <source>
        <dbReference type="ARBA" id="ARBA00022881"/>
    </source>
</evidence>
<dbReference type="NCBIfam" id="TIGR00194">
    <property type="entry name" value="uvrC"/>
    <property type="match status" value="1"/>
</dbReference>
<dbReference type="InterPro" id="IPR000305">
    <property type="entry name" value="GIY-YIG_endonuc"/>
</dbReference>
<evidence type="ECO:0000256" key="5">
    <source>
        <dbReference type="ARBA" id="ARBA00023204"/>
    </source>
</evidence>
<dbReference type="PROSITE" id="PS50151">
    <property type="entry name" value="UVR"/>
    <property type="match status" value="1"/>
</dbReference>
<organism evidence="9 10">
    <name type="scientific">Cenarchaeum symbiosum (strain A)</name>
    <dbReference type="NCBI Taxonomy" id="414004"/>
    <lineage>
        <taxon>Archaea</taxon>
        <taxon>Nitrososphaerota</taxon>
        <taxon>Candidatus Cenarchaeales</taxon>
        <taxon>Candidatus Cenarchaeaceae</taxon>
        <taxon>Candidatus Cenarchaeum</taxon>
    </lineage>
</organism>
<dbReference type="AlphaFoldDB" id="A0RV09"/>
<dbReference type="CDD" id="cd10434">
    <property type="entry name" value="GIY-YIG_UvrC_Cho"/>
    <property type="match status" value="1"/>
</dbReference>
<feature type="domain" description="UVR" evidence="6">
    <location>
        <begin position="200"/>
        <end position="235"/>
    </location>
</feature>
<dbReference type="FunFam" id="3.40.1440.10:FF:000001">
    <property type="entry name" value="UvrABC system protein C"/>
    <property type="match status" value="1"/>
</dbReference>
<keyword evidence="10" id="KW-1185">Reference proteome</keyword>
<accession>A0RV09</accession>
<dbReference type="InterPro" id="IPR001162">
    <property type="entry name" value="UvrC_RNase_H_dom"/>
</dbReference>
<dbReference type="SUPFAM" id="SSF46600">
    <property type="entry name" value="C-terminal UvrC-binding domain of UvrB"/>
    <property type="match status" value="1"/>
</dbReference>
<dbReference type="InterPro" id="IPR047296">
    <property type="entry name" value="GIY-YIG_UvrC_Cho"/>
</dbReference>